<organism evidence="1 2">
    <name type="scientific">Ascaris lumbricoides</name>
    <name type="common">Giant roundworm</name>
    <dbReference type="NCBI Taxonomy" id="6252"/>
    <lineage>
        <taxon>Eukaryota</taxon>
        <taxon>Metazoa</taxon>
        <taxon>Ecdysozoa</taxon>
        <taxon>Nematoda</taxon>
        <taxon>Chromadorea</taxon>
        <taxon>Rhabditida</taxon>
        <taxon>Spirurina</taxon>
        <taxon>Ascaridomorpha</taxon>
        <taxon>Ascaridoidea</taxon>
        <taxon>Ascarididae</taxon>
        <taxon>Ascaris</taxon>
    </lineage>
</organism>
<keyword evidence="1" id="KW-1185">Reference proteome</keyword>
<evidence type="ECO:0000313" key="1">
    <source>
        <dbReference type="Proteomes" id="UP000036681"/>
    </source>
</evidence>
<dbReference type="Proteomes" id="UP000036681">
    <property type="component" value="Unplaced"/>
</dbReference>
<proteinExistence type="predicted"/>
<dbReference type="WBParaSite" id="ALUE_0002342201-mRNA-1">
    <property type="protein sequence ID" value="ALUE_0002342201-mRNA-1"/>
    <property type="gene ID" value="ALUE_0002342201"/>
</dbReference>
<sequence>MWYNNRIIGTHSKEWFYSCRYHRTTLSTNTRAGCRLCNSHLDKKN</sequence>
<evidence type="ECO:0000313" key="2">
    <source>
        <dbReference type="WBParaSite" id="ALUE_0002342201-mRNA-1"/>
    </source>
</evidence>
<reference evidence="2" key="1">
    <citation type="submission" date="2017-02" db="UniProtKB">
        <authorList>
            <consortium name="WormBaseParasite"/>
        </authorList>
    </citation>
    <scope>IDENTIFICATION</scope>
</reference>
<accession>A0A0M3IXE4</accession>
<protein>
    <submittedName>
        <fullName evidence="2">Uncharacterized protein</fullName>
    </submittedName>
</protein>
<name>A0A0M3IXE4_ASCLU</name>
<dbReference type="AlphaFoldDB" id="A0A0M3IXE4"/>